<keyword evidence="2" id="KW-0805">Transcription regulation</keyword>
<dbReference type="SUPFAM" id="SSF46785">
    <property type="entry name" value="Winged helix' DNA-binding domain"/>
    <property type="match status" value="1"/>
</dbReference>
<gene>
    <name evidence="6" type="ORF">P256_00422</name>
</gene>
<dbReference type="InterPro" id="IPR036390">
    <property type="entry name" value="WH_DNA-bd_sf"/>
</dbReference>
<evidence type="ECO:0000313" key="6">
    <source>
        <dbReference type="EMBL" id="ESK39983.1"/>
    </source>
</evidence>
<dbReference type="PANTHER" id="PTHR30537">
    <property type="entry name" value="HTH-TYPE TRANSCRIPTIONAL REGULATOR"/>
    <property type="match status" value="1"/>
</dbReference>
<dbReference type="Gene3D" id="3.40.190.290">
    <property type="match status" value="1"/>
</dbReference>
<dbReference type="SUPFAM" id="SSF53850">
    <property type="entry name" value="Periplasmic binding protein-like II"/>
    <property type="match status" value="1"/>
</dbReference>
<dbReference type="EMBL" id="AYER01000003">
    <property type="protein sequence ID" value="ESK39983.1"/>
    <property type="molecule type" value="Genomic_DNA"/>
</dbReference>
<dbReference type="Proteomes" id="UP000023785">
    <property type="component" value="Unassembled WGS sequence"/>
</dbReference>
<dbReference type="RefSeq" id="WP_023272025.1">
    <property type="nucleotide sequence ID" value="NZ_KI530712.1"/>
</dbReference>
<dbReference type="Pfam" id="PF00126">
    <property type="entry name" value="HTH_1"/>
    <property type="match status" value="1"/>
</dbReference>
<keyword evidence="4" id="KW-0804">Transcription</keyword>
<sequence>MNWNDLQVFLEIYESKTLRAAAKKLNVDQATIARRLNDLEEKLNTKLFIRSRNGVTPTSHALDLIPHLNTIQQETIDIERKLNQLQQEVIGTVKISTTDSLAIEFITPLIHRLQVKYPKLCIELTTTVETLDLNKAEVDISIRTFRAKEQDLIVKKLAEWEVGLYASKEYINKFGQPNDRLHHRHIVMYQQGILPYQNDRLVGEVVDHSNIITQVNSSLILMHMINSGSAIGELCSYFAKKNNLQRIWPNKKREQNYEVWLAMHKDSYKTKIVRIVINEIVKIFEKL</sequence>
<dbReference type="STRING" id="1392540.P256_00422"/>
<evidence type="ECO:0000256" key="2">
    <source>
        <dbReference type="ARBA" id="ARBA00023015"/>
    </source>
</evidence>
<dbReference type="PROSITE" id="PS50931">
    <property type="entry name" value="HTH_LYSR"/>
    <property type="match status" value="1"/>
</dbReference>
<organism evidence="6 7">
    <name type="scientific">Acinetobacter nectaris CIP 110549</name>
    <dbReference type="NCBI Taxonomy" id="1392540"/>
    <lineage>
        <taxon>Bacteria</taxon>
        <taxon>Pseudomonadati</taxon>
        <taxon>Pseudomonadota</taxon>
        <taxon>Gammaproteobacteria</taxon>
        <taxon>Moraxellales</taxon>
        <taxon>Moraxellaceae</taxon>
        <taxon>Acinetobacter</taxon>
    </lineage>
</organism>
<dbReference type="GO" id="GO:0006351">
    <property type="term" value="P:DNA-templated transcription"/>
    <property type="evidence" value="ECO:0007669"/>
    <property type="project" value="TreeGrafter"/>
</dbReference>
<keyword evidence="7" id="KW-1185">Reference proteome</keyword>
<name>V2TBI3_9GAMM</name>
<dbReference type="AlphaFoldDB" id="V2TBI3"/>
<dbReference type="GO" id="GO:0043565">
    <property type="term" value="F:sequence-specific DNA binding"/>
    <property type="evidence" value="ECO:0007669"/>
    <property type="project" value="TreeGrafter"/>
</dbReference>
<dbReference type="HOGENOM" id="CLU_039613_2_0_6"/>
<dbReference type="InterPro" id="IPR000847">
    <property type="entry name" value="LysR_HTH_N"/>
</dbReference>
<feature type="domain" description="HTH lysR-type" evidence="5">
    <location>
        <begin position="1"/>
        <end position="58"/>
    </location>
</feature>
<evidence type="ECO:0000259" key="5">
    <source>
        <dbReference type="PROSITE" id="PS50931"/>
    </source>
</evidence>
<dbReference type="GO" id="GO:0003700">
    <property type="term" value="F:DNA-binding transcription factor activity"/>
    <property type="evidence" value="ECO:0007669"/>
    <property type="project" value="InterPro"/>
</dbReference>
<dbReference type="PANTHER" id="PTHR30537:SF3">
    <property type="entry name" value="TRANSCRIPTIONAL REGULATORY PROTEIN"/>
    <property type="match status" value="1"/>
</dbReference>
<comment type="similarity">
    <text evidence="1">Belongs to the LysR transcriptional regulatory family.</text>
</comment>
<keyword evidence="3" id="KW-0238">DNA-binding</keyword>
<comment type="caution">
    <text evidence="6">The sequence shown here is derived from an EMBL/GenBank/DDBJ whole genome shotgun (WGS) entry which is preliminary data.</text>
</comment>
<proteinExistence type="inferred from homology"/>
<evidence type="ECO:0000256" key="1">
    <source>
        <dbReference type="ARBA" id="ARBA00009437"/>
    </source>
</evidence>
<reference evidence="6 7" key="1">
    <citation type="submission" date="2013-10" db="EMBL/GenBank/DDBJ databases">
        <title>The Genome Sequence of Acinetobacter nectaris CIP 110549.</title>
        <authorList>
            <consortium name="The Broad Institute Genomics Platform"/>
            <consortium name="The Broad Institute Genome Sequencing Center for Infectious Disease"/>
            <person name="Cerqueira G."/>
            <person name="Feldgarden M."/>
            <person name="Courvalin P."/>
            <person name="Grillot-Courvalin C."/>
            <person name="Clermont D."/>
            <person name="Rocha E."/>
            <person name="Yoon E.-J."/>
            <person name="Nemec A."/>
            <person name="Young S.K."/>
            <person name="Zeng Q."/>
            <person name="Gargeya S."/>
            <person name="Fitzgerald M."/>
            <person name="Abouelleil A."/>
            <person name="Alvarado L."/>
            <person name="Berlin A.M."/>
            <person name="Chapman S.B."/>
            <person name="Gainer-Dewar J."/>
            <person name="Goldberg J."/>
            <person name="Gnerre S."/>
            <person name="Griggs A."/>
            <person name="Gujja S."/>
            <person name="Hansen M."/>
            <person name="Howarth C."/>
            <person name="Imamovic A."/>
            <person name="Ireland A."/>
            <person name="Larimer J."/>
            <person name="McCowan C."/>
            <person name="Murphy C."/>
            <person name="Pearson M."/>
            <person name="Poon T.W."/>
            <person name="Priest M."/>
            <person name="Roberts A."/>
            <person name="Saif S."/>
            <person name="Shea T."/>
            <person name="Sykes S."/>
            <person name="Wortman J."/>
            <person name="Nusbaum C."/>
            <person name="Birren B."/>
        </authorList>
    </citation>
    <scope>NUCLEOTIDE SEQUENCE [LARGE SCALE GENOMIC DNA]</scope>
    <source>
        <strain evidence="6 7">CIP 110549</strain>
    </source>
</reference>
<evidence type="ECO:0000313" key="7">
    <source>
        <dbReference type="Proteomes" id="UP000023785"/>
    </source>
</evidence>
<dbReference type="PRINTS" id="PR00039">
    <property type="entry name" value="HTHLYSR"/>
</dbReference>
<dbReference type="Pfam" id="PF03466">
    <property type="entry name" value="LysR_substrate"/>
    <property type="match status" value="1"/>
</dbReference>
<evidence type="ECO:0000256" key="4">
    <source>
        <dbReference type="ARBA" id="ARBA00023163"/>
    </source>
</evidence>
<dbReference type="eggNOG" id="COG0583">
    <property type="taxonomic scope" value="Bacteria"/>
</dbReference>
<dbReference type="InterPro" id="IPR036388">
    <property type="entry name" value="WH-like_DNA-bd_sf"/>
</dbReference>
<accession>V2TBI3</accession>
<dbReference type="Gene3D" id="1.10.10.10">
    <property type="entry name" value="Winged helix-like DNA-binding domain superfamily/Winged helix DNA-binding domain"/>
    <property type="match status" value="1"/>
</dbReference>
<dbReference type="InterPro" id="IPR058163">
    <property type="entry name" value="LysR-type_TF_proteobact-type"/>
</dbReference>
<evidence type="ECO:0000256" key="3">
    <source>
        <dbReference type="ARBA" id="ARBA00023125"/>
    </source>
</evidence>
<dbReference type="PATRIC" id="fig|1392540.3.peg.413"/>
<protein>
    <recommendedName>
        <fullName evidence="5">HTH lysR-type domain-containing protein</fullName>
    </recommendedName>
</protein>
<dbReference type="OrthoDB" id="464481at2"/>
<dbReference type="InterPro" id="IPR005119">
    <property type="entry name" value="LysR_subst-bd"/>
</dbReference>